<dbReference type="PATRIC" id="fig|1445510.3.peg.4236"/>
<dbReference type="AlphaFoldDB" id="A0A0C5VNR0"/>
<name>A0A0C5VNR0_9GAMM</name>
<reference evidence="6 7" key="1">
    <citation type="submission" date="2014-01" db="EMBL/GenBank/DDBJ databases">
        <title>Full genme sequencing of cellulolytic bacterium Gynuella sunshinyii YC6258T gen. nov., sp. nov.</title>
        <authorList>
            <person name="Khan H."/>
            <person name="Chung E.J."/>
            <person name="Chung Y.R."/>
        </authorList>
    </citation>
    <scope>NUCLEOTIDE SEQUENCE [LARGE SCALE GENOMIC DNA]</scope>
    <source>
        <strain evidence="6 7">YC6258</strain>
    </source>
</reference>
<feature type="transmembrane region" description="Helical" evidence="4">
    <location>
        <begin position="296"/>
        <end position="317"/>
    </location>
</feature>
<evidence type="ECO:0000313" key="7">
    <source>
        <dbReference type="Proteomes" id="UP000032266"/>
    </source>
</evidence>
<feature type="transmembrane region" description="Helical" evidence="4">
    <location>
        <begin position="323"/>
        <end position="348"/>
    </location>
</feature>
<dbReference type="EMBL" id="CP007142">
    <property type="protein sequence ID" value="AJQ96302.1"/>
    <property type="molecule type" value="Genomic_DNA"/>
</dbReference>
<dbReference type="InterPro" id="IPR052528">
    <property type="entry name" value="Sugar_transport-like"/>
</dbReference>
<feature type="transmembrane region" description="Helical" evidence="4">
    <location>
        <begin position="271"/>
        <end position="289"/>
    </location>
</feature>
<feature type="transmembrane region" description="Helical" evidence="4">
    <location>
        <begin position="111"/>
        <end position="128"/>
    </location>
</feature>
<feature type="transmembrane region" description="Helical" evidence="4">
    <location>
        <begin position="56"/>
        <end position="77"/>
    </location>
</feature>
<dbReference type="STRING" id="1445510.YC6258_04268"/>
<proteinExistence type="predicted"/>
<dbReference type="CDD" id="cd06174">
    <property type="entry name" value="MFS"/>
    <property type="match status" value="1"/>
</dbReference>
<evidence type="ECO:0000313" key="6">
    <source>
        <dbReference type="EMBL" id="AJQ96302.1"/>
    </source>
</evidence>
<dbReference type="Proteomes" id="UP000032266">
    <property type="component" value="Chromosome"/>
</dbReference>
<feature type="transmembrane region" description="Helical" evidence="4">
    <location>
        <begin position="360"/>
        <end position="381"/>
    </location>
</feature>
<evidence type="ECO:0000256" key="1">
    <source>
        <dbReference type="ARBA" id="ARBA00022692"/>
    </source>
</evidence>
<feature type="transmembrane region" description="Helical" evidence="4">
    <location>
        <begin position="238"/>
        <end position="259"/>
    </location>
</feature>
<dbReference type="PANTHER" id="PTHR23526:SF2">
    <property type="entry name" value="MAJOR FACILITATOR SUPERFAMILY (MFS) PROFILE DOMAIN-CONTAINING PROTEIN"/>
    <property type="match status" value="1"/>
</dbReference>
<sequence length="472" mass="52715">MTDTAVPRIQTKKQLRKTLNISQKEAVASAAMTATSDNFLNPLAIFFQASALQMSWLTAFPQLIGALSQLLSVWLGSVLPRRPLVYITAFIQTAVVMAIAALALINPGTAVHWLLILAILYHSSTNIIQPHWRAWMGQLVPARRRGTFFAARTRLTMATSVLIFLGGGAFLSLSEKAGISWIGFAILFAVAGIGRFFSSRYLYLMHDPAAKLIKSTTIVSGTFKQMMSSMQDKDFRNYSFFIAGMQGMVAISAPYFAVYMLRDLQFTYFDFAINSIASILTQFITLKFWGKVSDRFGNHLVIMITSIIIMMLPLLWLGSPSKLYLIGVQIMAGLGWSGFTLSTANYLYDIRPHRSNFATYAAVQSAIAAVLVFCGALFGGWVAEFSANSTYLQEHLRSTLLMVFCASSFMRILVVIWFLPKLAEPKIRHRPQVLQLVLRVSRFNAISGMVMDWLTVTSKKKNQKKDSDKHKK</sequence>
<evidence type="ECO:0000259" key="5">
    <source>
        <dbReference type="PROSITE" id="PS50850"/>
    </source>
</evidence>
<dbReference type="HOGENOM" id="CLU_025379_0_1_6"/>
<keyword evidence="2 4" id="KW-1133">Transmembrane helix</keyword>
<dbReference type="PANTHER" id="PTHR23526">
    <property type="entry name" value="INTEGRAL MEMBRANE TRANSPORT PROTEIN-RELATED"/>
    <property type="match status" value="1"/>
</dbReference>
<dbReference type="SUPFAM" id="SSF103473">
    <property type="entry name" value="MFS general substrate transporter"/>
    <property type="match status" value="1"/>
</dbReference>
<evidence type="ECO:0000256" key="4">
    <source>
        <dbReference type="SAM" id="Phobius"/>
    </source>
</evidence>
<feature type="transmembrane region" description="Helical" evidence="4">
    <location>
        <begin position="149"/>
        <end position="173"/>
    </location>
</feature>
<feature type="domain" description="Major facilitator superfamily (MFS) profile" evidence="5">
    <location>
        <begin position="187"/>
        <end position="472"/>
    </location>
</feature>
<dbReference type="OrthoDB" id="9772882at2"/>
<dbReference type="InterPro" id="IPR036259">
    <property type="entry name" value="MFS_trans_sf"/>
</dbReference>
<keyword evidence="1 4" id="KW-0812">Transmembrane</keyword>
<dbReference type="KEGG" id="gsn:YC6258_04268"/>
<dbReference type="Pfam" id="PF07690">
    <property type="entry name" value="MFS_1"/>
    <property type="match status" value="1"/>
</dbReference>
<evidence type="ECO:0000256" key="3">
    <source>
        <dbReference type="ARBA" id="ARBA00023136"/>
    </source>
</evidence>
<gene>
    <name evidence="6" type="ORF">YC6258_04268</name>
</gene>
<feature type="transmembrane region" description="Helical" evidence="4">
    <location>
        <begin position="84"/>
        <end position="105"/>
    </location>
</feature>
<keyword evidence="3 4" id="KW-0472">Membrane</keyword>
<evidence type="ECO:0000256" key="2">
    <source>
        <dbReference type="ARBA" id="ARBA00022989"/>
    </source>
</evidence>
<protein>
    <submittedName>
        <fullName evidence="6">Permeases of the major facilitator superfamily</fullName>
    </submittedName>
</protein>
<dbReference type="PROSITE" id="PS50850">
    <property type="entry name" value="MFS"/>
    <property type="match status" value="1"/>
</dbReference>
<accession>A0A0C5VNR0</accession>
<dbReference type="InterPro" id="IPR011701">
    <property type="entry name" value="MFS"/>
</dbReference>
<dbReference type="GO" id="GO:0022857">
    <property type="term" value="F:transmembrane transporter activity"/>
    <property type="evidence" value="ECO:0007669"/>
    <property type="project" value="InterPro"/>
</dbReference>
<keyword evidence="7" id="KW-1185">Reference proteome</keyword>
<feature type="transmembrane region" description="Helical" evidence="4">
    <location>
        <begin position="179"/>
        <end position="197"/>
    </location>
</feature>
<feature type="transmembrane region" description="Helical" evidence="4">
    <location>
        <begin position="401"/>
        <end position="420"/>
    </location>
</feature>
<dbReference type="RefSeq" id="WP_044618344.1">
    <property type="nucleotide sequence ID" value="NZ_CP007142.1"/>
</dbReference>
<dbReference type="Gene3D" id="1.20.1250.20">
    <property type="entry name" value="MFS general substrate transporter like domains"/>
    <property type="match status" value="2"/>
</dbReference>
<organism evidence="6 7">
    <name type="scientific">Gynuella sunshinyii YC6258</name>
    <dbReference type="NCBI Taxonomy" id="1445510"/>
    <lineage>
        <taxon>Bacteria</taxon>
        <taxon>Pseudomonadati</taxon>
        <taxon>Pseudomonadota</taxon>
        <taxon>Gammaproteobacteria</taxon>
        <taxon>Oceanospirillales</taxon>
        <taxon>Saccharospirillaceae</taxon>
        <taxon>Gynuella</taxon>
    </lineage>
</organism>
<dbReference type="InterPro" id="IPR020846">
    <property type="entry name" value="MFS_dom"/>
</dbReference>